<comment type="caution">
    <text evidence="1">The sequence shown here is derived from an EMBL/GenBank/DDBJ whole genome shotgun (WGS) entry which is preliminary data.</text>
</comment>
<keyword evidence="2" id="KW-1185">Reference proteome</keyword>
<evidence type="ECO:0000313" key="1">
    <source>
        <dbReference type="EMBL" id="MFC6056287.1"/>
    </source>
</evidence>
<evidence type="ECO:0000313" key="2">
    <source>
        <dbReference type="Proteomes" id="UP001596242"/>
    </source>
</evidence>
<proteinExistence type="predicted"/>
<reference evidence="2" key="1">
    <citation type="journal article" date="2019" name="Int. J. Syst. Evol. Microbiol.">
        <title>The Global Catalogue of Microorganisms (GCM) 10K type strain sequencing project: providing services to taxonomists for standard genome sequencing and annotation.</title>
        <authorList>
            <consortium name="The Broad Institute Genomics Platform"/>
            <consortium name="The Broad Institute Genome Sequencing Center for Infectious Disease"/>
            <person name="Wu L."/>
            <person name="Ma J."/>
        </authorList>
    </citation>
    <scope>NUCLEOTIDE SEQUENCE [LARGE SCALE GENOMIC DNA]</scope>
    <source>
        <strain evidence="2">JCM 12763</strain>
    </source>
</reference>
<evidence type="ECO:0008006" key="3">
    <source>
        <dbReference type="Google" id="ProtNLM"/>
    </source>
</evidence>
<accession>A0ABW1LZR7</accession>
<name>A0ABW1LZR7_9ACTN</name>
<dbReference type="EMBL" id="JBHSPT010000030">
    <property type="protein sequence ID" value="MFC6056287.1"/>
    <property type="molecule type" value="Genomic_DNA"/>
</dbReference>
<dbReference type="Proteomes" id="UP001596242">
    <property type="component" value="Unassembled WGS sequence"/>
</dbReference>
<organism evidence="1 2">
    <name type="scientific">Streptomyces pratens</name>
    <dbReference type="NCBI Taxonomy" id="887456"/>
    <lineage>
        <taxon>Bacteria</taxon>
        <taxon>Bacillati</taxon>
        <taxon>Actinomycetota</taxon>
        <taxon>Actinomycetes</taxon>
        <taxon>Kitasatosporales</taxon>
        <taxon>Streptomycetaceae</taxon>
        <taxon>Streptomyces</taxon>
    </lineage>
</organism>
<protein>
    <recommendedName>
        <fullName evidence="3">Secreted protein</fullName>
    </recommendedName>
</protein>
<sequence length="254" mass="26601">MLIACLVGEQAQAGDFGDVPGPIAFLESEKDLGDDPQWQTPEVNLTGVVAGRCGPQPVFQVEVRVLPPQDLGPLGMWIAESQALRRVAAPVAEFDPAEARVGIAGQVGAGEELFEAQVAALEVPEVGGADLRRAGLGGPLAVDDSADDLVPYPDAAPVCRLKFLLAQSAGPPLVGAGVTPLPTMADHGVAAVDAADRVADERVFAGRAPEQLLLDPADPCQEVEVQLSSKTFDDLILFRRDVGRPDRLDGHGHE</sequence>
<dbReference type="RefSeq" id="WP_386396261.1">
    <property type="nucleotide sequence ID" value="NZ_JBHSPT010000030.1"/>
</dbReference>
<gene>
    <name evidence="1" type="ORF">ACFP50_12670</name>
</gene>